<evidence type="ECO:0000256" key="8">
    <source>
        <dbReference type="ARBA" id="ARBA00022917"/>
    </source>
</evidence>
<comment type="subcellular location">
    <subcellularLocation>
        <location evidence="1">Cytoplasm</location>
    </subcellularLocation>
</comment>
<dbReference type="EMBL" id="VFQX01000035">
    <property type="protein sequence ID" value="KAF0977078.1"/>
    <property type="molecule type" value="Genomic_DNA"/>
</dbReference>
<dbReference type="VEuPathDB" id="AmoebaDB:NF0077950"/>
<dbReference type="GO" id="GO:0006422">
    <property type="term" value="P:aspartyl-tRNA aminoacylation"/>
    <property type="evidence" value="ECO:0007669"/>
    <property type="project" value="InterPro"/>
</dbReference>
<dbReference type="InterPro" id="IPR002312">
    <property type="entry name" value="Asp/Asn-tRNA-synth_IIb"/>
</dbReference>
<dbReference type="Pfam" id="PF01336">
    <property type="entry name" value="tRNA_anti-codon"/>
    <property type="match status" value="1"/>
</dbReference>
<dbReference type="PROSITE" id="PS50862">
    <property type="entry name" value="AA_TRNA_LIGASE_II"/>
    <property type="match status" value="1"/>
</dbReference>
<dbReference type="SUPFAM" id="SSF55681">
    <property type="entry name" value="Class II aaRS and biotin synthetases"/>
    <property type="match status" value="1"/>
</dbReference>
<evidence type="ECO:0000256" key="6">
    <source>
        <dbReference type="ARBA" id="ARBA00022741"/>
    </source>
</evidence>
<keyword evidence="8" id="KW-0648">Protein biosynthesis</keyword>
<keyword evidence="7" id="KW-0067">ATP-binding</keyword>
<dbReference type="CDD" id="cd04320">
    <property type="entry name" value="AspRS_cyto_N"/>
    <property type="match status" value="1"/>
</dbReference>
<dbReference type="AlphaFoldDB" id="A0A6A5BSS5"/>
<dbReference type="GO" id="GO:0003723">
    <property type="term" value="F:RNA binding"/>
    <property type="evidence" value="ECO:0007669"/>
    <property type="project" value="TreeGrafter"/>
</dbReference>
<dbReference type="InterPro" id="IPR004365">
    <property type="entry name" value="NA-bd_OB_tRNA"/>
</dbReference>
<dbReference type="GO" id="GO:0004815">
    <property type="term" value="F:aspartate-tRNA ligase activity"/>
    <property type="evidence" value="ECO:0007669"/>
    <property type="project" value="UniProtKB-EC"/>
</dbReference>
<accession>A0A6A5BSS5</accession>
<sequence>MSEQQQGQSSSSATTTDETKLTPEEKKALREQRKKESEEKKRQRQLEREQQQKAALEAQIVRITEEEFLNQSKSFGHIPTIRSTYQTEQKFDQVKDIDASYHDKIVTLRSRIHTVRGQGKSCFILLREGCFSIQATLFAQDEEGKAMAKYAQKLTKESIVQMVGKVVKVEQEITSATQKDVEVQIHKIYCISTATGLPIQIEDCMKVETKEEQMKANMAELEEAKAEEEGTGPKAVGQKLRLDNRVIDMRAPAQLAIFKIQSAMGRFFREFLYGLDFTEIHTPKLIATASEGGAEVFKVHYFDRFAYLAQSPQLYKQMAVVGDLMKVFEIGPVFRAEKSFTHRHLTEFVGLDIEMAIKSHYTEALEVIDKMFIYIFNRLEKDFARELEIIRAQYPFEPIIYNQEKNLRIPYSQAITLLNEKHNLGLALDEDINSTQERMLGEIIREKYNTDFFIVDKFPLKLRPFYTMPCPEDPTLSNSYDIYLRGEEISSGAQRIHDAELLQQNAKEKGVDLTPIQAYVDAFKYGAWPHAGCGVGLERIVMLYLGLGNVRKTSMFPRDPNRVTP</sequence>
<dbReference type="PANTHER" id="PTHR43450">
    <property type="entry name" value="ASPARTYL-TRNA SYNTHETASE"/>
    <property type="match status" value="1"/>
</dbReference>
<evidence type="ECO:0000313" key="15">
    <source>
        <dbReference type="EMBL" id="KAF0977078.1"/>
    </source>
</evidence>
<evidence type="ECO:0000259" key="14">
    <source>
        <dbReference type="PROSITE" id="PS50862"/>
    </source>
</evidence>
<keyword evidence="5" id="KW-0436">Ligase</keyword>
<feature type="coiled-coil region" evidence="12">
    <location>
        <begin position="204"/>
        <end position="231"/>
    </location>
</feature>
<keyword evidence="9" id="KW-0030">Aminoacyl-tRNA synthetase</keyword>
<dbReference type="NCBIfam" id="NF003483">
    <property type="entry name" value="PRK05159.1"/>
    <property type="match status" value="1"/>
</dbReference>
<evidence type="ECO:0000256" key="2">
    <source>
        <dbReference type="ARBA" id="ARBA00005312"/>
    </source>
</evidence>
<dbReference type="RefSeq" id="XP_044561791.1">
    <property type="nucleotide sequence ID" value="XM_044707068.1"/>
</dbReference>
<feature type="domain" description="Aminoacyl-transfer RNA synthetases class-II family profile" evidence="14">
    <location>
        <begin position="259"/>
        <end position="557"/>
    </location>
</feature>
<gene>
    <name evidence="15" type="ORF">FDP41_003731</name>
</gene>
<dbReference type="GeneID" id="68110949"/>
<dbReference type="VEuPathDB" id="AmoebaDB:NfTy_064790"/>
<evidence type="ECO:0000256" key="11">
    <source>
        <dbReference type="ARBA" id="ARBA00047904"/>
    </source>
</evidence>
<evidence type="ECO:0000313" key="16">
    <source>
        <dbReference type="Proteomes" id="UP000444721"/>
    </source>
</evidence>
<evidence type="ECO:0000256" key="10">
    <source>
        <dbReference type="ARBA" id="ARBA00033155"/>
    </source>
</evidence>
<comment type="catalytic activity">
    <reaction evidence="11">
        <text>tRNA(Asp) + L-aspartate + ATP = L-aspartyl-tRNA(Asp) + AMP + diphosphate</text>
        <dbReference type="Rhea" id="RHEA:19649"/>
        <dbReference type="Rhea" id="RHEA-COMP:9660"/>
        <dbReference type="Rhea" id="RHEA-COMP:9678"/>
        <dbReference type="ChEBI" id="CHEBI:29991"/>
        <dbReference type="ChEBI" id="CHEBI:30616"/>
        <dbReference type="ChEBI" id="CHEBI:33019"/>
        <dbReference type="ChEBI" id="CHEBI:78442"/>
        <dbReference type="ChEBI" id="CHEBI:78516"/>
        <dbReference type="ChEBI" id="CHEBI:456215"/>
        <dbReference type="EC" id="6.1.1.12"/>
    </reaction>
</comment>
<dbReference type="Gene3D" id="3.30.930.10">
    <property type="entry name" value="Bira Bifunctional Protein, Domain 2"/>
    <property type="match status" value="1"/>
</dbReference>
<keyword evidence="6" id="KW-0547">Nucleotide-binding</keyword>
<dbReference type="PANTHER" id="PTHR43450:SF1">
    <property type="entry name" value="ASPARTATE--TRNA LIGASE, CYTOPLASMIC"/>
    <property type="match status" value="1"/>
</dbReference>
<feature type="region of interest" description="Disordered" evidence="13">
    <location>
        <begin position="1"/>
        <end position="50"/>
    </location>
</feature>
<evidence type="ECO:0000256" key="3">
    <source>
        <dbReference type="ARBA" id="ARBA00012841"/>
    </source>
</evidence>
<keyword evidence="16" id="KW-1185">Reference proteome</keyword>
<evidence type="ECO:0000256" key="1">
    <source>
        <dbReference type="ARBA" id="ARBA00004496"/>
    </source>
</evidence>
<name>A0A6A5BSS5_NAEFO</name>
<keyword evidence="4" id="KW-0963">Cytoplasm</keyword>
<evidence type="ECO:0000256" key="12">
    <source>
        <dbReference type="SAM" id="Coils"/>
    </source>
</evidence>
<reference evidence="15 16" key="1">
    <citation type="journal article" date="2019" name="Sci. Rep.">
        <title>Nanopore sequencing improves the draft genome of the human pathogenic amoeba Naegleria fowleri.</title>
        <authorList>
            <person name="Liechti N."/>
            <person name="Schurch N."/>
            <person name="Bruggmann R."/>
            <person name="Wittwer M."/>
        </authorList>
    </citation>
    <scope>NUCLEOTIDE SEQUENCE [LARGE SCALE GENOMIC DNA]</scope>
    <source>
        <strain evidence="15 16">ATCC 30894</strain>
    </source>
</reference>
<dbReference type="HAMAP" id="MF_02075">
    <property type="entry name" value="Asp_tRNA_synth_type2"/>
    <property type="match status" value="1"/>
</dbReference>
<feature type="compositionally biased region" description="Low complexity" evidence="13">
    <location>
        <begin position="1"/>
        <end position="12"/>
    </location>
</feature>
<dbReference type="OrthoDB" id="372395at2759"/>
<dbReference type="InterPro" id="IPR006195">
    <property type="entry name" value="aa-tRNA-synth_II"/>
</dbReference>
<evidence type="ECO:0000256" key="4">
    <source>
        <dbReference type="ARBA" id="ARBA00022490"/>
    </source>
</evidence>
<evidence type="ECO:0000256" key="5">
    <source>
        <dbReference type="ARBA" id="ARBA00022598"/>
    </source>
</evidence>
<comment type="caution">
    <text evidence="15">The sequence shown here is derived from an EMBL/GenBank/DDBJ whole genome shotgun (WGS) entry which is preliminary data.</text>
</comment>
<dbReference type="GO" id="GO:0017101">
    <property type="term" value="C:aminoacyl-tRNA synthetase multienzyme complex"/>
    <property type="evidence" value="ECO:0007669"/>
    <property type="project" value="TreeGrafter"/>
</dbReference>
<dbReference type="VEuPathDB" id="AmoebaDB:FDP41_003731"/>
<dbReference type="GO" id="GO:0005524">
    <property type="term" value="F:ATP binding"/>
    <property type="evidence" value="ECO:0007669"/>
    <property type="project" value="UniProtKB-KW"/>
</dbReference>
<feature type="compositionally biased region" description="Basic and acidic residues" evidence="13">
    <location>
        <begin position="17"/>
        <end position="50"/>
    </location>
</feature>
<evidence type="ECO:0000256" key="13">
    <source>
        <dbReference type="SAM" id="MobiDB-lite"/>
    </source>
</evidence>
<dbReference type="InterPro" id="IPR012340">
    <property type="entry name" value="NA-bd_OB-fold"/>
</dbReference>
<dbReference type="CDD" id="cd00776">
    <property type="entry name" value="AsxRS_core"/>
    <property type="match status" value="1"/>
</dbReference>
<protein>
    <recommendedName>
        <fullName evidence="3">aspartate--tRNA ligase</fullName>
        <ecNumber evidence="3">6.1.1.12</ecNumber>
    </recommendedName>
    <alternativeName>
        <fullName evidence="10">Aspartyl-tRNA synthetase</fullName>
    </alternativeName>
</protein>
<dbReference type="NCBIfam" id="TIGR00458">
    <property type="entry name" value="aspS_nondisc"/>
    <property type="match status" value="1"/>
</dbReference>
<organism evidence="15 16">
    <name type="scientific">Naegleria fowleri</name>
    <name type="common">Brain eating amoeba</name>
    <dbReference type="NCBI Taxonomy" id="5763"/>
    <lineage>
        <taxon>Eukaryota</taxon>
        <taxon>Discoba</taxon>
        <taxon>Heterolobosea</taxon>
        <taxon>Tetramitia</taxon>
        <taxon>Eutetramitia</taxon>
        <taxon>Vahlkampfiidae</taxon>
        <taxon>Naegleria</taxon>
    </lineage>
</organism>
<dbReference type="GO" id="GO:0005829">
    <property type="term" value="C:cytosol"/>
    <property type="evidence" value="ECO:0007669"/>
    <property type="project" value="TreeGrafter"/>
</dbReference>
<dbReference type="FunFam" id="3.30.930.10:FF:000013">
    <property type="entry name" value="Aspartate--tRNA ligase, cytoplasmic"/>
    <property type="match status" value="1"/>
</dbReference>
<dbReference type="OMA" id="WVHEIRD"/>
<dbReference type="Pfam" id="PF00152">
    <property type="entry name" value="tRNA-synt_2"/>
    <property type="match status" value="1"/>
</dbReference>
<dbReference type="InterPro" id="IPR004523">
    <property type="entry name" value="Asp-tRNA_synthase_2"/>
</dbReference>
<dbReference type="Gene3D" id="2.40.50.140">
    <property type="entry name" value="Nucleic acid-binding proteins"/>
    <property type="match status" value="1"/>
</dbReference>
<dbReference type="SUPFAM" id="SSF50249">
    <property type="entry name" value="Nucleic acid-binding proteins"/>
    <property type="match status" value="1"/>
</dbReference>
<dbReference type="InterPro" id="IPR045864">
    <property type="entry name" value="aa-tRNA-synth_II/BPL/LPL"/>
</dbReference>
<proteinExistence type="inferred from homology"/>
<dbReference type="EC" id="6.1.1.12" evidence="3"/>
<comment type="similarity">
    <text evidence="2">Belongs to the class-II aminoacyl-tRNA synthetase family. Type 2 subfamily.</text>
</comment>
<dbReference type="Proteomes" id="UP000444721">
    <property type="component" value="Unassembled WGS sequence"/>
</dbReference>
<evidence type="ECO:0000256" key="9">
    <source>
        <dbReference type="ARBA" id="ARBA00023146"/>
    </source>
</evidence>
<dbReference type="InterPro" id="IPR004364">
    <property type="entry name" value="Aa-tRNA-synt_II"/>
</dbReference>
<keyword evidence="12" id="KW-0175">Coiled coil</keyword>
<evidence type="ECO:0000256" key="7">
    <source>
        <dbReference type="ARBA" id="ARBA00022840"/>
    </source>
</evidence>
<dbReference type="PRINTS" id="PR01042">
    <property type="entry name" value="TRNASYNTHASP"/>
</dbReference>